<dbReference type="InParanoid" id="H3C113"/>
<dbReference type="InterPro" id="IPR011029">
    <property type="entry name" value="DEATH-like_dom_sf"/>
</dbReference>
<feature type="repeat" description="TNFR-Cys" evidence="8">
    <location>
        <begin position="66"/>
        <end position="107"/>
    </location>
</feature>
<dbReference type="PRINTS" id="PR01975">
    <property type="entry name" value="TNFACTORR11B"/>
</dbReference>
<dbReference type="InterPro" id="IPR001368">
    <property type="entry name" value="TNFR/NGFR_Cys_rich_reg"/>
</dbReference>
<dbReference type="AlphaFoldDB" id="H3C113"/>
<evidence type="ECO:0000256" key="6">
    <source>
        <dbReference type="ARBA" id="ARBA00023157"/>
    </source>
</evidence>
<dbReference type="HOGENOM" id="CLU_057708_0_0_1"/>
<dbReference type="Pfam" id="PF23630">
    <property type="entry name" value="Death_TNFRSF11B"/>
    <property type="match status" value="2"/>
</dbReference>
<comment type="caution">
    <text evidence="8">Lacks conserved residue(s) required for the propagation of feature annotation.</text>
</comment>
<keyword evidence="7" id="KW-0325">Glycoprotein</keyword>
<reference evidence="11" key="3">
    <citation type="submission" date="2025-09" db="UniProtKB">
        <authorList>
            <consortium name="Ensembl"/>
        </authorList>
    </citation>
    <scope>IDENTIFICATION</scope>
</reference>
<dbReference type="SMART" id="SM00208">
    <property type="entry name" value="TNFR"/>
    <property type="match status" value="4"/>
</dbReference>
<evidence type="ECO:0000256" key="4">
    <source>
        <dbReference type="ARBA" id="ARBA00022729"/>
    </source>
</evidence>
<evidence type="ECO:0000256" key="9">
    <source>
        <dbReference type="SAM" id="SignalP"/>
    </source>
</evidence>
<feature type="domain" description="TNFR-Cys" evidence="10">
    <location>
        <begin position="66"/>
        <end position="107"/>
    </location>
</feature>
<feature type="disulfide bond" evidence="8">
    <location>
        <begin position="89"/>
        <end position="107"/>
    </location>
</feature>
<dbReference type="GO" id="GO:0006915">
    <property type="term" value="P:apoptotic process"/>
    <property type="evidence" value="ECO:0007669"/>
    <property type="project" value="UniProtKB-KW"/>
</dbReference>
<dbReference type="InterPro" id="IPR057633">
    <property type="entry name" value="Death_TNF11B"/>
</dbReference>
<keyword evidence="3" id="KW-0053">Apoptosis</keyword>
<dbReference type="Gene3D" id="2.10.50.10">
    <property type="entry name" value="Tumor Necrosis Factor Receptor, subunit A, domain 2"/>
    <property type="match status" value="3"/>
</dbReference>
<dbReference type="SUPFAM" id="SSF47986">
    <property type="entry name" value="DEATH domain"/>
    <property type="match status" value="2"/>
</dbReference>
<feature type="disulfide bond" evidence="8">
    <location>
        <begin position="67"/>
        <end position="82"/>
    </location>
</feature>
<keyword evidence="6 8" id="KW-1015">Disulfide bond</keyword>
<dbReference type="PANTHER" id="PTHR23097">
    <property type="entry name" value="TUMOR NECROSIS FACTOR RECEPTOR SUPERFAMILY MEMBER"/>
    <property type="match status" value="1"/>
</dbReference>
<keyword evidence="4 9" id="KW-0732">Signal</keyword>
<dbReference type="Proteomes" id="UP000007303">
    <property type="component" value="Unassembled WGS sequence"/>
</dbReference>
<evidence type="ECO:0000256" key="3">
    <source>
        <dbReference type="ARBA" id="ARBA00022703"/>
    </source>
</evidence>
<evidence type="ECO:0000313" key="11">
    <source>
        <dbReference type="Ensembl" id="ENSTNIP00000001929.1"/>
    </source>
</evidence>
<dbReference type="InterPro" id="IPR017371">
    <property type="entry name" value="TNFR_11B"/>
</dbReference>
<dbReference type="Pfam" id="PF00020">
    <property type="entry name" value="TNFR_c6"/>
    <property type="match status" value="2"/>
</dbReference>
<proteinExistence type="predicted"/>
<accession>H3C113</accession>
<evidence type="ECO:0000313" key="12">
    <source>
        <dbReference type="Proteomes" id="UP000007303"/>
    </source>
</evidence>
<organism evidence="11 12">
    <name type="scientific">Tetraodon nigroviridis</name>
    <name type="common">Spotted green pufferfish</name>
    <name type="synonym">Chelonodon nigroviridis</name>
    <dbReference type="NCBI Taxonomy" id="99883"/>
    <lineage>
        <taxon>Eukaryota</taxon>
        <taxon>Metazoa</taxon>
        <taxon>Chordata</taxon>
        <taxon>Craniata</taxon>
        <taxon>Vertebrata</taxon>
        <taxon>Euteleostomi</taxon>
        <taxon>Actinopterygii</taxon>
        <taxon>Neopterygii</taxon>
        <taxon>Teleostei</taxon>
        <taxon>Neoteleostei</taxon>
        <taxon>Acanthomorphata</taxon>
        <taxon>Eupercaria</taxon>
        <taxon>Tetraodontiformes</taxon>
        <taxon>Tetradontoidea</taxon>
        <taxon>Tetraodontidae</taxon>
        <taxon>Tetraodon</taxon>
    </lineage>
</organism>
<dbReference type="GO" id="GO:0005576">
    <property type="term" value="C:extracellular region"/>
    <property type="evidence" value="ECO:0007669"/>
    <property type="project" value="UniProtKB-SubCell"/>
</dbReference>
<reference evidence="12" key="1">
    <citation type="journal article" date="2004" name="Nature">
        <title>Genome duplication in the teleost fish Tetraodon nigroviridis reveals the early vertebrate proto-karyotype.</title>
        <authorList>
            <person name="Jaillon O."/>
            <person name="Aury J.-M."/>
            <person name="Brunet F."/>
            <person name="Petit J.-L."/>
            <person name="Stange-Thomann N."/>
            <person name="Mauceli E."/>
            <person name="Bouneau L."/>
            <person name="Fischer C."/>
            <person name="Ozouf-Costaz C."/>
            <person name="Bernot A."/>
            <person name="Nicaud S."/>
            <person name="Jaffe D."/>
            <person name="Fisher S."/>
            <person name="Lutfalla G."/>
            <person name="Dossat C."/>
            <person name="Segurens B."/>
            <person name="Dasilva C."/>
            <person name="Salanoubat M."/>
            <person name="Levy M."/>
            <person name="Boudet N."/>
            <person name="Castellano S."/>
            <person name="Anthouard V."/>
            <person name="Jubin C."/>
            <person name="Castelli V."/>
            <person name="Katinka M."/>
            <person name="Vacherie B."/>
            <person name="Biemont C."/>
            <person name="Skalli Z."/>
            <person name="Cattolico L."/>
            <person name="Poulain J."/>
            <person name="De Berardinis V."/>
            <person name="Cruaud C."/>
            <person name="Duprat S."/>
            <person name="Brottier P."/>
            <person name="Coutanceau J.-P."/>
            <person name="Gouzy J."/>
            <person name="Parra G."/>
            <person name="Lardier G."/>
            <person name="Chapple C."/>
            <person name="McKernan K.J."/>
            <person name="McEwan P."/>
            <person name="Bosak S."/>
            <person name="Kellis M."/>
            <person name="Volff J.-N."/>
            <person name="Guigo R."/>
            <person name="Zody M.C."/>
            <person name="Mesirov J."/>
            <person name="Lindblad-Toh K."/>
            <person name="Birren B."/>
            <person name="Nusbaum C."/>
            <person name="Kahn D."/>
            <person name="Robinson-Rechavi M."/>
            <person name="Laudet V."/>
            <person name="Schachter V."/>
            <person name="Quetier F."/>
            <person name="Saurin W."/>
            <person name="Scarpelli C."/>
            <person name="Wincker P."/>
            <person name="Lander E.S."/>
            <person name="Weissenbach J."/>
            <person name="Roest Crollius H."/>
        </authorList>
    </citation>
    <scope>NUCLEOTIDE SEQUENCE [LARGE SCALE GENOMIC DNA]</scope>
</reference>
<dbReference type="GeneTree" id="ENSGT00940000155167"/>
<evidence type="ECO:0000256" key="5">
    <source>
        <dbReference type="ARBA" id="ARBA00022737"/>
    </source>
</evidence>
<evidence type="ECO:0000256" key="7">
    <source>
        <dbReference type="ARBA" id="ARBA00023180"/>
    </source>
</evidence>
<evidence type="ECO:0000256" key="8">
    <source>
        <dbReference type="PROSITE-ProRule" id="PRU00206"/>
    </source>
</evidence>
<dbReference type="SUPFAM" id="SSF57586">
    <property type="entry name" value="TNF receptor-like"/>
    <property type="match status" value="2"/>
</dbReference>
<dbReference type="InterPro" id="IPR052459">
    <property type="entry name" value="TNFRSF_decoy_receptor"/>
</dbReference>
<keyword evidence="2" id="KW-0964">Secreted</keyword>
<feature type="chain" id="PRO_5003580502" description="TNFR-Cys domain-containing protein" evidence="9">
    <location>
        <begin position="24"/>
        <end position="403"/>
    </location>
</feature>
<keyword evidence="5" id="KW-0677">Repeat</keyword>
<evidence type="ECO:0000259" key="10">
    <source>
        <dbReference type="PROSITE" id="PS50050"/>
    </source>
</evidence>
<reference evidence="11" key="2">
    <citation type="submission" date="2025-08" db="UniProtKB">
        <authorList>
            <consortium name="Ensembl"/>
        </authorList>
    </citation>
    <scope>IDENTIFICATION</scope>
</reference>
<feature type="signal peptide" evidence="9">
    <location>
        <begin position="1"/>
        <end position="23"/>
    </location>
</feature>
<dbReference type="Ensembl" id="ENSTNIT00000001441.1">
    <property type="protein sequence ID" value="ENSTNIP00000001929.1"/>
    <property type="gene ID" value="ENSTNIG00000000468.1"/>
</dbReference>
<protein>
    <recommendedName>
        <fullName evidence="10">TNFR-Cys domain-containing protein</fullName>
    </recommendedName>
</protein>
<comment type="subcellular location">
    <subcellularLocation>
        <location evidence="1">Secreted</location>
    </subcellularLocation>
</comment>
<evidence type="ECO:0000256" key="2">
    <source>
        <dbReference type="ARBA" id="ARBA00022525"/>
    </source>
</evidence>
<name>H3C113_TETNG</name>
<sequence length="403" mass="45920">TNTFLHCALLISAFFIHFWKIQQQDDPPKYQYLDPVTSELLMCNQCPPGTAVKSHCSADAPTECQACPEKHFAENWHWGDTCQFCTSVCKERQLVKQQCNRTHDQLCECAPGYHLVVEFCIAHSSCAPGYGVKAAGTPVSDTVCEHCPVGHFSASDSSTEPCRPHKNCSNLGFKTLRWGTSVMDTLCATQDKAAMLDFLDLTLCEEAVYQSLSSLRLSSVPLERLLESLPGRKVDRKSLERLKKTCSPQQQVLQLLRLWRERNKDQDKLYGIIRDLTLCEEAVYQSLSSLRLSSVPLERLLESLPGRKVDRKSLERLKKTCSPQQQVLQLLRLWRERNKDQDKLYGIIRGVHHCESREAPRYLLRGLKKISRIIGANSAHKLYEKMFVSMLQDETCFKALKPL</sequence>
<evidence type="ECO:0000256" key="1">
    <source>
        <dbReference type="ARBA" id="ARBA00004613"/>
    </source>
</evidence>
<dbReference type="PANTHER" id="PTHR23097:SF90">
    <property type="entry name" value="TUMOR NECROSIS FACTOR RECEPTOR SUPERFAMILY MEMBER 11B"/>
    <property type="match status" value="1"/>
</dbReference>
<dbReference type="PROSITE" id="PS50050">
    <property type="entry name" value="TNFR_NGFR_2"/>
    <property type="match status" value="1"/>
</dbReference>
<dbReference type="STRING" id="99883.ENSTNIP00000001929"/>
<dbReference type="OMA" id="TICKRCP"/>
<keyword evidence="12" id="KW-1185">Reference proteome</keyword>